<proteinExistence type="predicted"/>
<sequence>MKKNFKAVEDTLNRLYDIQADHLASFDKQALPDLEQQSAERDIEVSRLIRNVDILVKQQQIETGAETESMVFFLNNRVTKLLEQNRALQVKVHAVRDNIKNRMKQLSKGTSVIGSYRSSATAASKAKVISITN</sequence>
<keyword evidence="2" id="KW-1185">Reference proteome</keyword>
<evidence type="ECO:0008006" key="3">
    <source>
        <dbReference type="Google" id="ProtNLM"/>
    </source>
</evidence>
<organism evidence="1 2">
    <name type="scientific">Desulfobacter postgatei 2ac9</name>
    <dbReference type="NCBI Taxonomy" id="879212"/>
    <lineage>
        <taxon>Bacteria</taxon>
        <taxon>Pseudomonadati</taxon>
        <taxon>Thermodesulfobacteriota</taxon>
        <taxon>Desulfobacteria</taxon>
        <taxon>Desulfobacterales</taxon>
        <taxon>Desulfobacteraceae</taxon>
        <taxon>Desulfobacter</taxon>
    </lineage>
</organism>
<dbReference type="OrthoDB" id="5422569at2"/>
<protein>
    <recommendedName>
        <fullName evidence="3">FlgN protein</fullName>
    </recommendedName>
</protein>
<name>I5B5A3_9BACT</name>
<dbReference type="RefSeq" id="WP_004074265.1">
    <property type="nucleotide sequence ID" value="NZ_CM001488.1"/>
</dbReference>
<reference evidence="1 2" key="1">
    <citation type="submission" date="2011-09" db="EMBL/GenBank/DDBJ databases">
        <authorList>
            <consortium name="US DOE Joint Genome Institute (JGI-PGF)"/>
            <person name="Lucas S."/>
            <person name="Han J."/>
            <person name="Lapidus A."/>
            <person name="Cheng J.-F."/>
            <person name="Goodwin L."/>
            <person name="Pitluck S."/>
            <person name="Peters L."/>
            <person name="Land M.L."/>
            <person name="Hauser L."/>
            <person name="Orellana R."/>
            <person name="Lovley D."/>
            <person name="Woyke T.J."/>
        </authorList>
    </citation>
    <scope>NUCLEOTIDE SEQUENCE [LARGE SCALE GENOMIC DNA]</scope>
    <source>
        <strain evidence="1 2">2ac9</strain>
    </source>
</reference>
<reference evidence="1 2" key="2">
    <citation type="submission" date="2012-02" db="EMBL/GenBank/DDBJ databases">
        <title>Improved High-Quality Draft sequence of Desulfobacter postgatei 2ac9.</title>
        <authorList>
            <consortium name="US DOE Joint Genome Institute"/>
            <person name="Lucas S."/>
            <person name="Han J."/>
            <person name="Lapidus A."/>
            <person name="Cheng J.-F."/>
            <person name="Goodwin L."/>
            <person name="Pitluck S."/>
            <person name="Peters L."/>
            <person name="Ovchinnikova G."/>
            <person name="Held B."/>
            <person name="Detter J.C."/>
            <person name="Han C."/>
            <person name="Tapia R."/>
            <person name="Land M."/>
            <person name="Hauser L."/>
            <person name="Kyrpides N."/>
            <person name="Ivanova N."/>
            <person name="Pagani I."/>
            <person name="Orellana R."/>
            <person name="Lovley D."/>
            <person name="Woyke T."/>
        </authorList>
    </citation>
    <scope>NUCLEOTIDE SEQUENCE [LARGE SCALE GENOMIC DNA]</scope>
    <source>
        <strain evidence="1 2">2ac9</strain>
    </source>
</reference>
<dbReference type="STRING" id="879212.DespoDRAFT_02848"/>
<dbReference type="AlphaFoldDB" id="I5B5A3"/>
<dbReference type="eggNOG" id="ENOG502ZFMC">
    <property type="taxonomic scope" value="Bacteria"/>
</dbReference>
<dbReference type="Proteomes" id="UP000005778">
    <property type="component" value="Chromosome"/>
</dbReference>
<dbReference type="EMBL" id="CM001488">
    <property type="protein sequence ID" value="EIM64666.1"/>
    <property type="molecule type" value="Genomic_DNA"/>
</dbReference>
<accession>I5B5A3</accession>
<gene>
    <name evidence="1" type="ORF">DespoDRAFT_02848</name>
</gene>
<evidence type="ECO:0000313" key="1">
    <source>
        <dbReference type="EMBL" id="EIM64666.1"/>
    </source>
</evidence>
<evidence type="ECO:0000313" key="2">
    <source>
        <dbReference type="Proteomes" id="UP000005778"/>
    </source>
</evidence>
<dbReference type="HOGENOM" id="CLU_1903337_0_0_7"/>